<dbReference type="InterPro" id="IPR036667">
    <property type="entry name" value="PTS_IIB_sorbose-sp_sf"/>
</dbReference>
<proteinExistence type="predicted"/>
<dbReference type="GO" id="GO:0009401">
    <property type="term" value="P:phosphoenolpyruvate-dependent sugar phosphotransferase system"/>
    <property type="evidence" value="ECO:0007669"/>
    <property type="project" value="UniProtKB-KW"/>
</dbReference>
<dbReference type="Proteomes" id="UP000037392">
    <property type="component" value="Unassembled WGS sequence"/>
</dbReference>
<name>A0A0J9B8Z6_9FIRM</name>
<evidence type="ECO:0000256" key="2">
    <source>
        <dbReference type="ARBA" id="ARBA00022448"/>
    </source>
</evidence>
<sequence>MKHILVTRIDDRLIHGQVVTAWIKQYPINKILIIDNELSRNKLMGRIYKAAAPVGIEVVIMDQEMAEGFLKEDPGPKENLMILVKVPQVLEKLIGSGISIDKIILGGMGAKPGRKTFNKNVSANEEETGCFKRIIEGGVEIYYQLVPNDKEVNIRKMLS</sequence>
<comment type="subcellular location">
    <subcellularLocation>
        <location evidence="1">Cytoplasm</location>
    </subcellularLocation>
</comment>
<keyword evidence="7" id="KW-0418">Kinase</keyword>
<comment type="caution">
    <text evidence="9">The sequence shown here is derived from an EMBL/GenBank/DDBJ whole genome shotgun (WGS) entry which is preliminary data.</text>
</comment>
<evidence type="ECO:0000259" key="8">
    <source>
        <dbReference type="PROSITE" id="PS51101"/>
    </source>
</evidence>
<dbReference type="RefSeq" id="WP_045094137.1">
    <property type="nucleotide sequence ID" value="NZ_KQ235875.1"/>
</dbReference>
<dbReference type="InterPro" id="IPR004720">
    <property type="entry name" value="PTS_IIB_sorbose-sp"/>
</dbReference>
<dbReference type="GO" id="GO:0016301">
    <property type="term" value="F:kinase activity"/>
    <property type="evidence" value="ECO:0007669"/>
    <property type="project" value="UniProtKB-KW"/>
</dbReference>
<evidence type="ECO:0000256" key="7">
    <source>
        <dbReference type="ARBA" id="ARBA00022777"/>
    </source>
</evidence>
<dbReference type="PROSITE" id="PS51101">
    <property type="entry name" value="PTS_EIIB_TYPE_4"/>
    <property type="match status" value="1"/>
</dbReference>
<dbReference type="EMBL" id="ADLK01000078">
    <property type="protein sequence ID" value="KMW08756.1"/>
    <property type="molecule type" value="Genomic_DNA"/>
</dbReference>
<keyword evidence="3" id="KW-0963">Cytoplasm</keyword>
<evidence type="ECO:0000313" key="10">
    <source>
        <dbReference type="Proteomes" id="UP000037392"/>
    </source>
</evidence>
<dbReference type="Pfam" id="PF03830">
    <property type="entry name" value="PTSIIB_sorb"/>
    <property type="match status" value="1"/>
</dbReference>
<dbReference type="GO" id="GO:0005737">
    <property type="term" value="C:cytoplasm"/>
    <property type="evidence" value="ECO:0007669"/>
    <property type="project" value="UniProtKB-SubCell"/>
</dbReference>
<evidence type="ECO:0000256" key="1">
    <source>
        <dbReference type="ARBA" id="ARBA00004496"/>
    </source>
</evidence>
<gene>
    <name evidence="9" type="ORF">HMPREF9470_00653</name>
</gene>
<dbReference type="SUPFAM" id="SSF52728">
    <property type="entry name" value="PTS IIb component"/>
    <property type="match status" value="1"/>
</dbReference>
<keyword evidence="6" id="KW-0598">Phosphotransferase system</keyword>
<dbReference type="AlphaFoldDB" id="A0A0J9B8Z6"/>
<dbReference type="OrthoDB" id="9788818at2"/>
<protein>
    <recommendedName>
        <fullName evidence="8">PTS EIIB type-4 domain-containing protein</fullName>
    </recommendedName>
</protein>
<reference evidence="9 10" key="1">
    <citation type="submission" date="2011-04" db="EMBL/GenBank/DDBJ databases">
        <title>The Genome Sequence of Clostridium citroniae WAL-19142.</title>
        <authorList>
            <consortium name="The Broad Institute Genome Sequencing Platform"/>
            <person name="Earl A."/>
            <person name="Ward D."/>
            <person name="Feldgarden M."/>
            <person name="Gevers D."/>
            <person name="Warren Y.A."/>
            <person name="Tyrrell K.L."/>
            <person name="Citron D.M."/>
            <person name="Goldstein E.J."/>
            <person name="Daigneault M."/>
            <person name="Allen-Vercoe E."/>
            <person name="Young S.K."/>
            <person name="Zeng Q."/>
            <person name="Gargeya S."/>
            <person name="Fitzgerald M."/>
            <person name="Haas B."/>
            <person name="Abouelleil A."/>
            <person name="Alvarado L."/>
            <person name="Arachchi H.M."/>
            <person name="Berlin A."/>
            <person name="Brown A."/>
            <person name="Chapman S.B."/>
            <person name="Chen Z."/>
            <person name="Dunbar C."/>
            <person name="Freedman E."/>
            <person name="Gearin G."/>
            <person name="Gellesch M."/>
            <person name="Goldberg J."/>
            <person name="Griggs A."/>
            <person name="Gujja S."/>
            <person name="Heilman E.R."/>
            <person name="Heiman D."/>
            <person name="Howarth C."/>
            <person name="Larson L."/>
            <person name="Lui A."/>
            <person name="MacDonald P.J."/>
            <person name="Mehta T."/>
            <person name="Montmayeur A."/>
            <person name="Murphy C."/>
            <person name="Neiman D."/>
            <person name="Pearson M."/>
            <person name="Priest M."/>
            <person name="Roberts A."/>
            <person name="Saif S."/>
            <person name="Shea T."/>
            <person name="Shenoy N."/>
            <person name="Sisk P."/>
            <person name="Stolte C."/>
            <person name="Sykes S."/>
            <person name="White J."/>
            <person name="Yandava C."/>
            <person name="Wortman J."/>
            <person name="Nusbaum C."/>
            <person name="Birren B."/>
        </authorList>
    </citation>
    <scope>NUCLEOTIDE SEQUENCE [LARGE SCALE GENOMIC DNA]</scope>
    <source>
        <strain evidence="9 10">WAL-19142</strain>
    </source>
</reference>
<evidence type="ECO:0000313" key="9">
    <source>
        <dbReference type="EMBL" id="KMW08756.1"/>
    </source>
</evidence>
<dbReference type="PATRIC" id="fig|742734.4.peg.697"/>
<evidence type="ECO:0000256" key="4">
    <source>
        <dbReference type="ARBA" id="ARBA00022597"/>
    </source>
</evidence>
<dbReference type="Gene3D" id="3.40.35.10">
    <property type="entry name" value="Phosphotransferase system, sorbose subfamily IIB component"/>
    <property type="match status" value="1"/>
</dbReference>
<evidence type="ECO:0000256" key="6">
    <source>
        <dbReference type="ARBA" id="ARBA00022683"/>
    </source>
</evidence>
<keyword evidence="4" id="KW-0762">Sugar transport</keyword>
<evidence type="ECO:0000256" key="3">
    <source>
        <dbReference type="ARBA" id="ARBA00022490"/>
    </source>
</evidence>
<dbReference type="GO" id="GO:0008982">
    <property type="term" value="F:protein-N(PI)-phosphohistidine-sugar phosphotransferase activity"/>
    <property type="evidence" value="ECO:0007669"/>
    <property type="project" value="InterPro"/>
</dbReference>
<keyword evidence="2" id="KW-0813">Transport</keyword>
<evidence type="ECO:0000256" key="5">
    <source>
        <dbReference type="ARBA" id="ARBA00022679"/>
    </source>
</evidence>
<keyword evidence="5" id="KW-0808">Transferase</keyword>
<dbReference type="GeneID" id="93165492"/>
<feature type="domain" description="PTS EIIB type-4" evidence="8">
    <location>
        <begin position="1"/>
        <end position="159"/>
    </location>
</feature>
<organism evidence="9 10">
    <name type="scientific">[Clostridium] citroniae WAL-19142</name>
    <dbReference type="NCBI Taxonomy" id="742734"/>
    <lineage>
        <taxon>Bacteria</taxon>
        <taxon>Bacillati</taxon>
        <taxon>Bacillota</taxon>
        <taxon>Clostridia</taxon>
        <taxon>Lachnospirales</taxon>
        <taxon>Lachnospiraceae</taxon>
        <taxon>Enterocloster</taxon>
    </lineage>
</organism>
<accession>A0A0J9B8Z6</accession>